<dbReference type="InterPro" id="IPR002155">
    <property type="entry name" value="Thiolase"/>
</dbReference>
<dbReference type="EC" id="2.3.1.9" evidence="2"/>
<dbReference type="Proteomes" id="UP000286208">
    <property type="component" value="Unassembled WGS sequence"/>
</dbReference>
<dbReference type="GO" id="GO:0003985">
    <property type="term" value="F:acetyl-CoA C-acetyltransferase activity"/>
    <property type="evidence" value="ECO:0007669"/>
    <property type="project" value="UniProtKB-EC"/>
</dbReference>
<dbReference type="AlphaFoldDB" id="A0A3S3EAX4"/>
<dbReference type="OrthoDB" id="9764638at2"/>
<keyword evidence="11" id="KW-1185">Reference proteome</keyword>
<dbReference type="InterPro" id="IPR020610">
    <property type="entry name" value="Thiolase_AS"/>
</dbReference>
<dbReference type="PIRSF" id="PIRSF000429">
    <property type="entry name" value="Ac-CoA_Ac_transf"/>
    <property type="match status" value="1"/>
</dbReference>
<protein>
    <recommendedName>
        <fullName evidence="5">Probable acetyl-CoA acetyltransferase</fullName>
        <ecNumber evidence="2">2.3.1.9</ecNumber>
    </recommendedName>
</protein>
<reference evidence="10 11" key="1">
    <citation type="submission" date="2018-11" db="EMBL/GenBank/DDBJ databases">
        <title>Rhodococcus spongicola sp. nov. and Rhodococcus xishaensis sp. nov. from marine sponges.</title>
        <authorList>
            <person name="Li L."/>
            <person name="Lin H.W."/>
        </authorList>
    </citation>
    <scope>NUCLEOTIDE SEQUENCE [LARGE SCALE GENOMIC DNA]</scope>
    <source>
        <strain evidence="10 11">CCTCC AB2014297</strain>
    </source>
</reference>
<dbReference type="Gene3D" id="3.40.47.10">
    <property type="match status" value="1"/>
</dbReference>
<organism evidence="10 11">
    <name type="scientific">Prescottella agglutinans</name>
    <dbReference type="NCBI Taxonomy" id="1644129"/>
    <lineage>
        <taxon>Bacteria</taxon>
        <taxon>Bacillati</taxon>
        <taxon>Actinomycetota</taxon>
        <taxon>Actinomycetes</taxon>
        <taxon>Mycobacteriales</taxon>
        <taxon>Nocardiaceae</taxon>
        <taxon>Prescottella</taxon>
    </lineage>
</organism>
<name>A0A3S3EAX4_9NOCA</name>
<gene>
    <name evidence="10" type="ORF">EGT67_10015</name>
</gene>
<dbReference type="RefSeq" id="WP_127915917.1">
    <property type="nucleotide sequence ID" value="NZ_RKLP01000004.1"/>
</dbReference>
<dbReference type="CDD" id="cd00751">
    <property type="entry name" value="thiolase"/>
    <property type="match status" value="1"/>
</dbReference>
<evidence type="ECO:0000256" key="4">
    <source>
        <dbReference type="ARBA" id="ARBA00023315"/>
    </source>
</evidence>
<feature type="active site" description="Proton acceptor" evidence="6">
    <location>
        <position position="355"/>
    </location>
</feature>
<keyword evidence="4 7" id="KW-0012">Acyltransferase</keyword>
<evidence type="ECO:0000256" key="1">
    <source>
        <dbReference type="ARBA" id="ARBA00010982"/>
    </source>
</evidence>
<keyword evidence="3 7" id="KW-0808">Transferase</keyword>
<evidence type="ECO:0000259" key="8">
    <source>
        <dbReference type="Pfam" id="PF00108"/>
    </source>
</evidence>
<evidence type="ECO:0000256" key="2">
    <source>
        <dbReference type="ARBA" id="ARBA00012705"/>
    </source>
</evidence>
<dbReference type="PANTHER" id="PTHR18919">
    <property type="entry name" value="ACETYL-COA C-ACYLTRANSFERASE"/>
    <property type="match status" value="1"/>
</dbReference>
<accession>A0A3S3EAX4</accession>
<dbReference type="FunFam" id="3.40.47.10:FF:000010">
    <property type="entry name" value="Acetyl-CoA acetyltransferase (Thiolase)"/>
    <property type="match status" value="1"/>
</dbReference>
<evidence type="ECO:0000256" key="5">
    <source>
        <dbReference type="ARBA" id="ARBA00040529"/>
    </source>
</evidence>
<proteinExistence type="inferred from homology"/>
<feature type="domain" description="Thiolase C-terminal" evidence="9">
    <location>
        <begin position="276"/>
        <end position="397"/>
    </location>
</feature>
<feature type="active site" description="Acyl-thioester intermediate" evidence="6">
    <location>
        <position position="100"/>
    </location>
</feature>
<dbReference type="Pfam" id="PF00108">
    <property type="entry name" value="Thiolase_N"/>
    <property type="match status" value="1"/>
</dbReference>
<dbReference type="InterPro" id="IPR020617">
    <property type="entry name" value="Thiolase_C"/>
</dbReference>
<dbReference type="NCBIfam" id="TIGR01930">
    <property type="entry name" value="AcCoA-C-Actrans"/>
    <property type="match status" value="1"/>
</dbReference>
<dbReference type="InterPro" id="IPR020616">
    <property type="entry name" value="Thiolase_N"/>
</dbReference>
<dbReference type="PROSITE" id="PS00099">
    <property type="entry name" value="THIOLASE_3"/>
    <property type="match status" value="1"/>
</dbReference>
<dbReference type="EMBL" id="RKLP01000004">
    <property type="protein sequence ID" value="RVW09778.1"/>
    <property type="molecule type" value="Genomic_DNA"/>
</dbReference>
<comment type="caution">
    <text evidence="10">The sequence shown here is derived from an EMBL/GenBank/DDBJ whole genome shotgun (WGS) entry which is preliminary data.</text>
</comment>
<dbReference type="Pfam" id="PF02803">
    <property type="entry name" value="Thiolase_C"/>
    <property type="match status" value="1"/>
</dbReference>
<evidence type="ECO:0000256" key="7">
    <source>
        <dbReference type="RuleBase" id="RU003557"/>
    </source>
</evidence>
<dbReference type="InterPro" id="IPR016039">
    <property type="entry name" value="Thiolase-like"/>
</dbReference>
<evidence type="ECO:0000256" key="3">
    <source>
        <dbReference type="ARBA" id="ARBA00022679"/>
    </source>
</evidence>
<dbReference type="PANTHER" id="PTHR18919:SF107">
    <property type="entry name" value="ACETYL-COA ACETYLTRANSFERASE, CYTOSOLIC"/>
    <property type="match status" value="1"/>
</dbReference>
<comment type="similarity">
    <text evidence="1 7">Belongs to the thiolase-like superfamily. Thiolase family.</text>
</comment>
<evidence type="ECO:0000313" key="10">
    <source>
        <dbReference type="EMBL" id="RVW09778.1"/>
    </source>
</evidence>
<feature type="domain" description="Thiolase N-terminal" evidence="8">
    <location>
        <begin position="16"/>
        <end position="266"/>
    </location>
</feature>
<dbReference type="SUPFAM" id="SSF53901">
    <property type="entry name" value="Thiolase-like"/>
    <property type="match status" value="2"/>
</dbReference>
<evidence type="ECO:0000313" key="11">
    <source>
        <dbReference type="Proteomes" id="UP000286208"/>
    </source>
</evidence>
<evidence type="ECO:0000256" key="6">
    <source>
        <dbReference type="PIRSR" id="PIRSR000429-1"/>
    </source>
</evidence>
<feature type="active site" description="Proton acceptor" evidence="6">
    <location>
        <position position="385"/>
    </location>
</feature>
<evidence type="ECO:0000259" key="9">
    <source>
        <dbReference type="Pfam" id="PF02803"/>
    </source>
</evidence>
<sequence>MTRLATSAADARTPWVIDAVRTPFGSARGALSHIRADDLAALPIADLVGRHPELDPARIDDVVWGNANGAGEDNRNIARMALLLAGLPHTIPGVSVNRLCGSGAEAVLSATRRVAVGDADIVVAGGSESMSRAPYVLPPVDTAFPRALDLVPTTVGWRMTNPRFPAPWVESLGRSAELVAERQGVGRAEQDEWALRSHELAARAWADGVHDGFVTARSGLERDEPIRAADRAALAALRPAFSPEGSVTAGNSSPVSDGAVAALVASGAAAAELGVEPLGRVLSSAVVGIEPELFALAPVAAIGKALDRAGRKVEDVRVLELNEAFAAVVLSCLRELPGIPAERVNPFGGAIAMGHPLGASAARVVIDCLRHLRRLGGGIGVASACIGVGQGIAIVLEA</sequence>